<name>A0A2I2EZH3_ASPCN</name>
<evidence type="ECO:0000313" key="2">
    <source>
        <dbReference type="EMBL" id="PLB33774.1"/>
    </source>
</evidence>
<sequence>MLPVITFVWTVCNNNTFRLPSFEDLSLFLSFSIMAFAVLILCCFFSLFFPFMLSSASENRCQP</sequence>
<evidence type="ECO:0000313" key="3">
    <source>
        <dbReference type="Proteomes" id="UP000234585"/>
    </source>
</evidence>
<protein>
    <submittedName>
        <fullName evidence="2">Uncharacterized protein</fullName>
    </submittedName>
</protein>
<accession>A0A2I2EZH3</accession>
<reference evidence="2 3" key="1">
    <citation type="submission" date="2017-12" db="EMBL/GenBank/DDBJ databases">
        <authorList>
            <consortium name="DOE Joint Genome Institute"/>
            <person name="Haridas S."/>
            <person name="Kjaerbolling I."/>
            <person name="Vesth T.C."/>
            <person name="Frisvad J.C."/>
            <person name="Nybo J.L."/>
            <person name="Theobald S."/>
            <person name="Kuo A."/>
            <person name="Bowyer P."/>
            <person name="Matsuda Y."/>
            <person name="Mondo S."/>
            <person name="Lyhne E.K."/>
            <person name="Kogle M.E."/>
            <person name="Clum A."/>
            <person name="Lipzen A."/>
            <person name="Salamov A."/>
            <person name="Ngan C.Y."/>
            <person name="Daum C."/>
            <person name="Chiniquy J."/>
            <person name="Barry K."/>
            <person name="LaButti K."/>
            <person name="Simmons B.A."/>
            <person name="Magnuson J.K."/>
            <person name="Mortensen U.H."/>
            <person name="Larsen T.O."/>
            <person name="Grigoriev I.V."/>
            <person name="Baker S.E."/>
            <person name="Andersen M.R."/>
            <person name="Nordberg H.P."/>
            <person name="Cantor M.N."/>
            <person name="Hua S.X."/>
        </authorList>
    </citation>
    <scope>NUCLEOTIDE SEQUENCE [LARGE SCALE GENOMIC DNA]</scope>
    <source>
        <strain evidence="2 3">CBS 102.13</strain>
    </source>
</reference>
<organism evidence="2 3">
    <name type="scientific">Aspergillus candidus</name>
    <dbReference type="NCBI Taxonomy" id="41067"/>
    <lineage>
        <taxon>Eukaryota</taxon>
        <taxon>Fungi</taxon>
        <taxon>Dikarya</taxon>
        <taxon>Ascomycota</taxon>
        <taxon>Pezizomycotina</taxon>
        <taxon>Eurotiomycetes</taxon>
        <taxon>Eurotiomycetidae</taxon>
        <taxon>Eurotiales</taxon>
        <taxon>Aspergillaceae</taxon>
        <taxon>Aspergillus</taxon>
        <taxon>Aspergillus subgen. Circumdati</taxon>
    </lineage>
</organism>
<dbReference type="GeneID" id="36527249"/>
<proteinExistence type="predicted"/>
<gene>
    <name evidence="2" type="ORF">BDW47DRAFT_87187</name>
</gene>
<keyword evidence="1" id="KW-0472">Membrane</keyword>
<keyword evidence="3" id="KW-1185">Reference proteome</keyword>
<dbReference type="AlphaFoldDB" id="A0A2I2EZH3"/>
<keyword evidence="1" id="KW-1133">Transmembrane helix</keyword>
<evidence type="ECO:0000256" key="1">
    <source>
        <dbReference type="SAM" id="Phobius"/>
    </source>
</evidence>
<dbReference type="RefSeq" id="XP_024667786.1">
    <property type="nucleotide sequence ID" value="XM_024820089.1"/>
</dbReference>
<feature type="transmembrane region" description="Helical" evidence="1">
    <location>
        <begin position="27"/>
        <end position="53"/>
    </location>
</feature>
<keyword evidence="1" id="KW-0812">Transmembrane</keyword>
<dbReference type="EMBL" id="KZ559195">
    <property type="protein sequence ID" value="PLB33774.1"/>
    <property type="molecule type" value="Genomic_DNA"/>
</dbReference>
<dbReference type="Proteomes" id="UP000234585">
    <property type="component" value="Unassembled WGS sequence"/>
</dbReference>